<sequence>MTSSPVGRDRSDRPFAEIGDLALLLRHLETGAALSLIEHHLGRQDLGLERLNDQALCVLMAPADDWKDEQDHEEGHIAVVGRVDWTGAEAKSLTGRDLAGPRVPGPRPDHREGARQAVARVPAMRTRRHHIIRALG</sequence>
<comment type="caution">
    <text evidence="1">The sequence shown here is derived from an EMBL/GenBank/DDBJ whole genome shotgun (WGS) entry which is preliminary data.</text>
</comment>
<dbReference type="EMBL" id="JBIENY010000430">
    <property type="protein sequence ID" value="MFG6299552.1"/>
    <property type="molecule type" value="Genomic_DNA"/>
</dbReference>
<organism evidence="1 2">
    <name type="scientific">Streptomyces rochei</name>
    <name type="common">Streptomyces parvullus</name>
    <dbReference type="NCBI Taxonomy" id="1928"/>
    <lineage>
        <taxon>Bacteria</taxon>
        <taxon>Bacillati</taxon>
        <taxon>Actinomycetota</taxon>
        <taxon>Actinomycetes</taxon>
        <taxon>Kitasatosporales</taxon>
        <taxon>Streptomycetaceae</taxon>
        <taxon>Streptomyces</taxon>
        <taxon>Streptomyces rochei group</taxon>
    </lineage>
</organism>
<dbReference type="RefSeq" id="WP_127441738.1">
    <property type="nucleotide sequence ID" value="NZ_JAJIRV010000001.1"/>
</dbReference>
<protein>
    <submittedName>
        <fullName evidence="1">Uncharacterized protein</fullName>
    </submittedName>
</protein>
<gene>
    <name evidence="1" type="ORF">ACGU38_29870</name>
</gene>
<proteinExistence type="predicted"/>
<evidence type="ECO:0000313" key="1">
    <source>
        <dbReference type="EMBL" id="MFG6299552.1"/>
    </source>
</evidence>
<dbReference type="Proteomes" id="UP001605990">
    <property type="component" value="Unassembled WGS sequence"/>
</dbReference>
<accession>A0ABW7E8R0</accession>
<name>A0ABW7E8R0_STRRO</name>
<keyword evidence="2" id="KW-1185">Reference proteome</keyword>
<reference evidence="1 2" key="1">
    <citation type="submission" date="2024-10" db="EMBL/GenBank/DDBJ databases">
        <title>Draft genome assembly of a novel steroid transforming actinomycete isolated from African clawed frog Xenopus laevis.</title>
        <authorList>
            <person name="Bragin E."/>
            <person name="Kollerov V."/>
            <person name="Donova M.V."/>
        </authorList>
    </citation>
    <scope>NUCLEOTIDE SEQUENCE [LARGE SCALE GENOMIC DNA]</scope>
    <source>
        <strain evidence="1 2">MTOC-St3</strain>
    </source>
</reference>
<evidence type="ECO:0000313" key="2">
    <source>
        <dbReference type="Proteomes" id="UP001605990"/>
    </source>
</evidence>